<keyword evidence="1" id="KW-0472">Membrane</keyword>
<reference evidence="2 3" key="1">
    <citation type="submission" date="2020-11" db="EMBL/GenBank/DDBJ databases">
        <authorList>
            <person name="Kim M.K."/>
        </authorList>
    </citation>
    <scope>NUCLEOTIDE SEQUENCE [LARGE SCALE GENOMIC DNA]</scope>
    <source>
        <strain evidence="2 3">BT662</strain>
    </source>
</reference>
<evidence type="ECO:0000313" key="3">
    <source>
        <dbReference type="Proteomes" id="UP000618931"/>
    </source>
</evidence>
<accession>A0ABS0HZ09</accession>
<evidence type="ECO:0008006" key="4">
    <source>
        <dbReference type="Google" id="ProtNLM"/>
    </source>
</evidence>
<dbReference type="EMBL" id="JADQDM010000001">
    <property type="protein sequence ID" value="MBF9219940.1"/>
    <property type="molecule type" value="Genomic_DNA"/>
</dbReference>
<gene>
    <name evidence="2" type="ORF">I2H31_02385</name>
</gene>
<sequence length="263" mass="28845">MNPSSNQTFSFPRFARLFSRHTTEHLPGYGMSVGVLAGFLLLLLGLAAYSGNGVLSMKGQAEFFVFFLLISAIIFTSTIFSQFGEKRQATVALLLPASHLEKYLVGWLYSMPIFLLVFTSVFYAVDALVLYGGAPAGHTPELLNVFGNADAVKAMAGLLVLLHAVWLCGAIYFEKTHFIKTGFALFTLLLGLSLVNYQALKVLVGGELRPAPPFTTLTLMEGGTHVYNLGLPMSSMQWLSYLPLGLTLLLWVAAYFRLTEKQL</sequence>
<evidence type="ECO:0000256" key="1">
    <source>
        <dbReference type="SAM" id="Phobius"/>
    </source>
</evidence>
<feature type="transmembrane region" description="Helical" evidence="1">
    <location>
        <begin position="104"/>
        <end position="131"/>
    </location>
</feature>
<evidence type="ECO:0000313" key="2">
    <source>
        <dbReference type="EMBL" id="MBF9219940.1"/>
    </source>
</evidence>
<organism evidence="2 3">
    <name type="scientific">Hymenobacter ruricola</name>
    <dbReference type="NCBI Taxonomy" id="2791023"/>
    <lineage>
        <taxon>Bacteria</taxon>
        <taxon>Pseudomonadati</taxon>
        <taxon>Bacteroidota</taxon>
        <taxon>Cytophagia</taxon>
        <taxon>Cytophagales</taxon>
        <taxon>Hymenobacteraceae</taxon>
        <taxon>Hymenobacter</taxon>
    </lineage>
</organism>
<keyword evidence="1" id="KW-0812">Transmembrane</keyword>
<feature type="transmembrane region" description="Helical" evidence="1">
    <location>
        <begin position="182"/>
        <end position="200"/>
    </location>
</feature>
<keyword evidence="3" id="KW-1185">Reference proteome</keyword>
<dbReference type="RefSeq" id="WP_196291397.1">
    <property type="nucleotide sequence ID" value="NZ_JADQDM010000001.1"/>
</dbReference>
<feature type="transmembrane region" description="Helical" evidence="1">
    <location>
        <begin position="26"/>
        <end position="51"/>
    </location>
</feature>
<comment type="caution">
    <text evidence="2">The sequence shown here is derived from an EMBL/GenBank/DDBJ whole genome shotgun (WGS) entry which is preliminary data.</text>
</comment>
<proteinExistence type="predicted"/>
<dbReference type="Proteomes" id="UP000618931">
    <property type="component" value="Unassembled WGS sequence"/>
</dbReference>
<feature type="transmembrane region" description="Helical" evidence="1">
    <location>
        <begin position="63"/>
        <end position="83"/>
    </location>
</feature>
<feature type="transmembrane region" description="Helical" evidence="1">
    <location>
        <begin position="238"/>
        <end position="258"/>
    </location>
</feature>
<protein>
    <recommendedName>
        <fullName evidence="4">ABC transporter permease</fullName>
    </recommendedName>
</protein>
<name>A0ABS0HZ09_9BACT</name>
<keyword evidence="1" id="KW-1133">Transmembrane helix</keyword>
<feature type="transmembrane region" description="Helical" evidence="1">
    <location>
        <begin position="151"/>
        <end position="173"/>
    </location>
</feature>